<reference evidence="1 2" key="1">
    <citation type="journal article" date="2018" name="Genome Biol. Evol.">
        <title>Multiple Roots of Fruiting Body Formation in Amoebozoa.</title>
        <authorList>
            <person name="Hillmann F."/>
            <person name="Forbes G."/>
            <person name="Novohradska S."/>
            <person name="Ferling I."/>
            <person name="Riege K."/>
            <person name="Groth M."/>
            <person name="Westermann M."/>
            <person name="Marz M."/>
            <person name="Spaller T."/>
            <person name="Winckler T."/>
            <person name="Schaap P."/>
            <person name="Glockner G."/>
        </authorList>
    </citation>
    <scope>NUCLEOTIDE SEQUENCE [LARGE SCALE GENOMIC DNA]</scope>
    <source>
        <strain evidence="1 2">Jena</strain>
    </source>
</reference>
<evidence type="ECO:0000313" key="2">
    <source>
        <dbReference type="Proteomes" id="UP000241769"/>
    </source>
</evidence>
<sequence>MEEILGLANLRRLSAGIAAVEKRVSAVVRSGTITASTFLENIQKMQSSSASRVSSKAFDTSAQEKKIKTSSFWTYCSSPSDLNDPADLKQVLRQLLSSAMPFFPLRTWFKLAISSKAQKILAHILGGGCDLFDIPFPTHEPHI</sequence>
<dbReference type="EMBL" id="MDYQ01000251">
    <property type="protein sequence ID" value="PRP77905.1"/>
    <property type="molecule type" value="Genomic_DNA"/>
</dbReference>
<comment type="caution">
    <text evidence="1">The sequence shown here is derived from an EMBL/GenBank/DDBJ whole genome shotgun (WGS) entry which is preliminary data.</text>
</comment>
<dbReference type="Proteomes" id="UP000241769">
    <property type="component" value="Unassembled WGS sequence"/>
</dbReference>
<keyword evidence="2" id="KW-1185">Reference proteome</keyword>
<name>A0A2P6N1U0_9EUKA</name>
<dbReference type="AlphaFoldDB" id="A0A2P6N1U0"/>
<gene>
    <name evidence="1" type="ORF">PROFUN_08579</name>
</gene>
<protein>
    <submittedName>
        <fullName evidence="1">Uncharacterized protein</fullName>
    </submittedName>
</protein>
<accession>A0A2P6N1U0</accession>
<proteinExistence type="predicted"/>
<dbReference type="InParanoid" id="A0A2P6N1U0"/>
<organism evidence="1 2">
    <name type="scientific">Planoprotostelium fungivorum</name>
    <dbReference type="NCBI Taxonomy" id="1890364"/>
    <lineage>
        <taxon>Eukaryota</taxon>
        <taxon>Amoebozoa</taxon>
        <taxon>Evosea</taxon>
        <taxon>Variosea</taxon>
        <taxon>Cavosteliida</taxon>
        <taxon>Cavosteliaceae</taxon>
        <taxon>Planoprotostelium</taxon>
    </lineage>
</organism>
<evidence type="ECO:0000313" key="1">
    <source>
        <dbReference type="EMBL" id="PRP77905.1"/>
    </source>
</evidence>